<gene>
    <name evidence="3" type="ORF">GCM10008933_20370</name>
</gene>
<dbReference type="Proteomes" id="UP001500340">
    <property type="component" value="Unassembled WGS sequence"/>
</dbReference>
<comment type="caution">
    <text evidence="3">The sequence shown here is derived from an EMBL/GenBank/DDBJ whole genome shotgun (WGS) entry which is preliminary data.</text>
</comment>
<sequence length="687" mass="74225">MATLMGALNLFGKGSKPVQNFNNTLNVGLADISNTLNLGITDITNTLNLELTKVTNTLNQTVNNFNQTLNQTHNTFQTIVYVQNEVAKAEEKITDGIEKTTEAQENLNKSVEKSGSKISDFLKKFNTESVIEKLKSAKSFTEDYMDTFSRLDSINDNLQTTKQLQDKVFASAQRSGGSYMEIANSIGKMGQAALSAFKSNDELIAFHELMQKSFRVGGVQPENQQAVTDQITSIMASGTMGKSDFSTLLDTAPQIIDSLSNYTGKSKSELMDLAASGAITADVLKNSMFAASGDIEDKFSQMPMTVGDSFNILKNSALSYLDPVIAKMNEFFNSDAGQLIAQLWAMVAPIAAQAIAWMVANWPITLIILAVGALVGALLYFGVSAEQIVGFVTGVFFALYAYIYNTVALLYNLFASFVEFLANLFIDPIFAVKKLIYDLAMTFGGYMYNMLRSAEDFAGGFMKVIIEGINGALKGFNKLVEGVNKIFGTKFSTANLFDADNIHAISDSFKGLMDGMEEPVSNKDLFKVNRMEYKQTSEYFAKGNTLGAGLTGDLISSVKGQFDNFGKKGMQFTPDPYGSNGLTNPMGGANPSGGFASGAANANSIPNVGRVDKVGQVENSVDISSEDLKMMRELAEMKSIQNFVSLTPTVQVTTGPVNNGADIDTIVARIEQTLEEEIAASAAGVYG</sequence>
<accession>A0ABP3I3F4</accession>
<keyword evidence="1" id="KW-0812">Transmembrane</keyword>
<evidence type="ECO:0000313" key="3">
    <source>
        <dbReference type="EMBL" id="GAA0389346.1"/>
    </source>
</evidence>
<feature type="transmembrane region" description="Helical" evidence="1">
    <location>
        <begin position="388"/>
        <end position="404"/>
    </location>
</feature>
<evidence type="ECO:0000256" key="1">
    <source>
        <dbReference type="SAM" id="Phobius"/>
    </source>
</evidence>
<reference evidence="4" key="1">
    <citation type="journal article" date="2019" name="Int. J. Syst. Evol. Microbiol.">
        <title>The Global Catalogue of Microorganisms (GCM) 10K type strain sequencing project: providing services to taxonomists for standard genome sequencing and annotation.</title>
        <authorList>
            <consortium name="The Broad Institute Genomics Platform"/>
            <consortium name="The Broad Institute Genome Sequencing Center for Infectious Disease"/>
            <person name="Wu L."/>
            <person name="Ma J."/>
        </authorList>
    </citation>
    <scope>NUCLEOTIDE SEQUENCE [LARGE SCALE GENOMIC DNA]</scope>
    <source>
        <strain evidence="4">JCM 12774</strain>
    </source>
</reference>
<organism evidence="3 4">
    <name type="scientific">Paenibacillus motobuensis</name>
    <dbReference type="NCBI Taxonomy" id="295324"/>
    <lineage>
        <taxon>Bacteria</taxon>
        <taxon>Bacillati</taxon>
        <taxon>Bacillota</taxon>
        <taxon>Bacilli</taxon>
        <taxon>Bacillales</taxon>
        <taxon>Paenibacillaceae</taxon>
        <taxon>Paenibacillus</taxon>
    </lineage>
</organism>
<dbReference type="EMBL" id="BAAACX010000008">
    <property type="protein sequence ID" value="GAA0389346.1"/>
    <property type="molecule type" value="Genomic_DNA"/>
</dbReference>
<name>A0ABP3I3F4_9BACL</name>
<keyword evidence="1" id="KW-0472">Membrane</keyword>
<evidence type="ECO:0000259" key="2">
    <source>
        <dbReference type="Pfam" id="PF20155"/>
    </source>
</evidence>
<keyword evidence="4" id="KW-1185">Reference proteome</keyword>
<keyword evidence="1" id="KW-1133">Transmembrane helix</keyword>
<protein>
    <recommendedName>
        <fullName evidence="2">Tape measure protein N-terminal domain-containing protein</fullName>
    </recommendedName>
</protein>
<evidence type="ECO:0000313" key="4">
    <source>
        <dbReference type="Proteomes" id="UP001500340"/>
    </source>
</evidence>
<dbReference type="RefSeq" id="WP_343860572.1">
    <property type="nucleotide sequence ID" value="NZ_BAAACX010000008.1"/>
</dbReference>
<dbReference type="Pfam" id="PF20155">
    <property type="entry name" value="TMP_3"/>
    <property type="match status" value="1"/>
</dbReference>
<feature type="transmembrane region" description="Helical" evidence="1">
    <location>
        <begin position="362"/>
        <end position="381"/>
    </location>
</feature>
<dbReference type="NCBIfam" id="TIGR02675">
    <property type="entry name" value="tape_meas_nterm"/>
    <property type="match status" value="1"/>
</dbReference>
<proteinExistence type="predicted"/>
<feature type="domain" description="Tape measure protein N-terminal" evidence="2">
    <location>
        <begin position="145"/>
        <end position="321"/>
    </location>
</feature>
<dbReference type="InterPro" id="IPR013491">
    <property type="entry name" value="Tape_meas_N"/>
</dbReference>